<sequence>MGSGSRSTDPKGLIAMSTPASDRTAVTDAPILDILAERWSTRIFDAASTIDEEALASALEAARWAPTAANTQPWRVIVARRGSEEHAKVLGTLAGFNSAWAGDAALLVVFVAETTRDGQPMTWALYDTGQAAAHFTVQAHADGLSTHQMGGFDRDAISAAFDLSADFTPISVMAVGELGDIRTAPEELQQRENAPRERRPIADTLLINA</sequence>
<dbReference type="GO" id="GO:0016491">
    <property type="term" value="F:oxidoreductase activity"/>
    <property type="evidence" value="ECO:0007669"/>
    <property type="project" value="UniProtKB-KW"/>
</dbReference>
<dbReference type="PANTHER" id="PTHR43673">
    <property type="entry name" value="NAD(P)H NITROREDUCTASE YDGI-RELATED"/>
    <property type="match status" value="1"/>
</dbReference>
<dbReference type="Pfam" id="PF00881">
    <property type="entry name" value="Nitroreductase"/>
    <property type="match status" value="2"/>
</dbReference>
<dbReference type="EC" id="1.-.-.-" evidence="4"/>
<gene>
    <name evidence="4" type="primary">nfnB</name>
    <name evidence="4" type="ORF">RS86_00165</name>
</gene>
<evidence type="ECO:0000313" key="5">
    <source>
        <dbReference type="Proteomes" id="UP000033740"/>
    </source>
</evidence>
<proteinExistence type="inferred from homology"/>
<dbReference type="Gene3D" id="3.40.109.10">
    <property type="entry name" value="NADH Oxidase"/>
    <property type="match status" value="1"/>
</dbReference>
<dbReference type="EMBL" id="JYIX01000015">
    <property type="protein sequence ID" value="KJL36910.1"/>
    <property type="molecule type" value="Genomic_DNA"/>
</dbReference>
<keyword evidence="5" id="KW-1185">Reference proteome</keyword>
<feature type="domain" description="Nitroreductase" evidence="3">
    <location>
        <begin position="95"/>
        <end position="176"/>
    </location>
</feature>
<dbReference type="SUPFAM" id="SSF55469">
    <property type="entry name" value="FMN-dependent nitroreductase-like"/>
    <property type="match status" value="1"/>
</dbReference>
<protein>
    <submittedName>
        <fullName evidence="4">Oxygen-insensitive NAD(P)H nitroreductase</fullName>
        <ecNumber evidence="4">1.-.-.-</ecNumber>
    </submittedName>
</protein>
<dbReference type="Proteomes" id="UP000033740">
    <property type="component" value="Unassembled WGS sequence"/>
</dbReference>
<dbReference type="InterPro" id="IPR029479">
    <property type="entry name" value="Nitroreductase"/>
</dbReference>
<evidence type="ECO:0000256" key="2">
    <source>
        <dbReference type="ARBA" id="ARBA00023002"/>
    </source>
</evidence>
<evidence type="ECO:0000313" key="4">
    <source>
        <dbReference type="EMBL" id="KJL36910.1"/>
    </source>
</evidence>
<dbReference type="STRING" id="582680.RS86_00165"/>
<evidence type="ECO:0000259" key="3">
    <source>
        <dbReference type="Pfam" id="PF00881"/>
    </source>
</evidence>
<dbReference type="InterPro" id="IPR000415">
    <property type="entry name" value="Nitroreductase-like"/>
</dbReference>
<comment type="similarity">
    <text evidence="1">Belongs to the nitroreductase family.</text>
</comment>
<comment type="caution">
    <text evidence="4">The sequence shown here is derived from an EMBL/GenBank/DDBJ whole genome shotgun (WGS) entry which is preliminary data.</text>
</comment>
<dbReference type="CDD" id="cd02138">
    <property type="entry name" value="TdsD-like"/>
    <property type="match status" value="1"/>
</dbReference>
<dbReference type="AlphaFoldDB" id="A0A0F0LX72"/>
<name>A0A0F0LX72_9MICO</name>
<organism evidence="4 5">
    <name type="scientific">Microbacterium azadirachtae</name>
    <dbReference type="NCBI Taxonomy" id="582680"/>
    <lineage>
        <taxon>Bacteria</taxon>
        <taxon>Bacillati</taxon>
        <taxon>Actinomycetota</taxon>
        <taxon>Actinomycetes</taxon>
        <taxon>Micrococcales</taxon>
        <taxon>Microbacteriaceae</taxon>
        <taxon>Microbacterium</taxon>
    </lineage>
</organism>
<accession>A0A0F0LX72</accession>
<dbReference type="PATRIC" id="fig|582680.6.peg.168"/>
<reference evidence="4 5" key="1">
    <citation type="submission" date="2015-02" db="EMBL/GenBank/DDBJ databases">
        <title>Draft genome sequences of ten Microbacterium spp. with emphasis on heavy metal contaminated environments.</title>
        <authorList>
            <person name="Corretto E."/>
        </authorList>
    </citation>
    <scope>NUCLEOTIDE SEQUENCE [LARGE SCALE GENOMIC DNA]</scope>
    <source>
        <strain evidence="4 5">ARN176</strain>
    </source>
</reference>
<feature type="domain" description="Nitroreductase" evidence="3">
    <location>
        <begin position="36"/>
        <end position="89"/>
    </location>
</feature>
<keyword evidence="2 4" id="KW-0560">Oxidoreductase</keyword>
<dbReference type="PANTHER" id="PTHR43673:SF10">
    <property type="entry name" value="NADH DEHYDROGENASE_NAD(P)H NITROREDUCTASE XCC3605-RELATED"/>
    <property type="match status" value="1"/>
</dbReference>
<evidence type="ECO:0000256" key="1">
    <source>
        <dbReference type="ARBA" id="ARBA00007118"/>
    </source>
</evidence>